<dbReference type="Gene3D" id="3.30.10.20">
    <property type="match status" value="4"/>
</dbReference>
<dbReference type="SMART" id="SM00220">
    <property type="entry name" value="S_TKc"/>
    <property type="match status" value="1"/>
</dbReference>
<dbReference type="Pfam" id="PF03793">
    <property type="entry name" value="PASTA"/>
    <property type="match status" value="3"/>
</dbReference>
<dbReference type="EMBL" id="CP002915">
    <property type="protein sequence ID" value="AEK30557.1"/>
    <property type="molecule type" value="Genomic_DNA"/>
</dbReference>
<feature type="region of interest" description="Disordered" evidence="9">
    <location>
        <begin position="293"/>
        <end position="337"/>
    </location>
</feature>
<sequence length="741" mass="80035">MVDTTAHGTDHYNLIDGRYRIVRKIADGGMATVYQTVDERLGRNVAVKIMHMQLAQGPHREQFIERFRREAKSAAAIANPHVVQVYDTGETNGSYYLVMEYVHGVNLRSQMQTHTTFSVRDTLRIVGETLNGLAAAHEIGVVHRDIKPENILINDRGHVEITDFGLAKAASQATLSSTGMLLGTAAYLAPEMIENNQATPQGDCYSVGIMAWELLAGRVPFQSDNPVTMVFRHVNENIPSIGTVCYGIDPRVSAFISYLTARDVNARPKSAQKALDRLRELMPTLSRQALDYRFRPQEPPINSTRVFPMGANEQDSDRPSVSSKSDSPEESTPPPTSAAALFTALASPDLTEEEAEQARTVALATPPDDSSTPGSGVPASGGTTVPPYGGSTGSYGRNSGRPGEPGAPLPSNAQTQVQPRKKHRTAMIVSIIAAILALGAGGGFALWYFVGPGSYWTLPKPEGLSCAENAPCKITGVKWDAYERLLKVSQIPYKSTQQYSDTVPAGEIISTDPQFVDAHVSKRASGEVHVTVSQGVQQATVPEGIMSSSSPLDDLRKAGFTNITHSEDNDEYSESVPEGEVIDITPSAGTTQNHNDDVVVTLSKGPMPVAMPNVVGMTRGQAQKSFDDAKLKATYTEEYSDTIPRDQVISVDPEAGTQLHWGDAVTVTVSKGPEMVTVPDITGKKTEEARKILEDLGFEVKVSSPLGDLLHTVRFQDPKGGQQVRLRGEDGKKTVITLTVI</sequence>
<comment type="catalytic activity">
    <reaction evidence="8">
        <text>L-seryl-[protein] + ATP = O-phospho-L-seryl-[protein] + ADP + H(+)</text>
        <dbReference type="Rhea" id="RHEA:17989"/>
        <dbReference type="Rhea" id="RHEA-COMP:9863"/>
        <dbReference type="Rhea" id="RHEA-COMP:11604"/>
        <dbReference type="ChEBI" id="CHEBI:15378"/>
        <dbReference type="ChEBI" id="CHEBI:29999"/>
        <dbReference type="ChEBI" id="CHEBI:30616"/>
        <dbReference type="ChEBI" id="CHEBI:83421"/>
        <dbReference type="ChEBI" id="CHEBI:456216"/>
        <dbReference type="EC" id="2.7.11.1"/>
    </reaction>
</comment>
<evidence type="ECO:0000256" key="4">
    <source>
        <dbReference type="ARBA" id="ARBA00022741"/>
    </source>
</evidence>
<keyword evidence="4" id="KW-0547">Nucleotide-binding</keyword>
<evidence type="ECO:0000256" key="5">
    <source>
        <dbReference type="ARBA" id="ARBA00022777"/>
    </source>
</evidence>
<keyword evidence="10" id="KW-1133">Transmembrane helix</keyword>
<protein>
    <recommendedName>
        <fullName evidence="1">non-specific serine/threonine protein kinase</fullName>
        <ecNumber evidence="1">2.7.11.1</ecNumber>
    </recommendedName>
</protein>
<feature type="region of interest" description="Disordered" evidence="9">
    <location>
        <begin position="350"/>
        <end position="421"/>
    </location>
</feature>
<comment type="catalytic activity">
    <reaction evidence="7">
        <text>L-threonyl-[protein] + ATP = O-phospho-L-threonyl-[protein] + ADP + H(+)</text>
        <dbReference type="Rhea" id="RHEA:46608"/>
        <dbReference type="Rhea" id="RHEA-COMP:11060"/>
        <dbReference type="Rhea" id="RHEA-COMP:11605"/>
        <dbReference type="ChEBI" id="CHEBI:15378"/>
        <dbReference type="ChEBI" id="CHEBI:30013"/>
        <dbReference type="ChEBI" id="CHEBI:30616"/>
        <dbReference type="ChEBI" id="CHEBI:61977"/>
        <dbReference type="ChEBI" id="CHEBI:456216"/>
        <dbReference type="EC" id="2.7.11.1"/>
    </reaction>
</comment>
<dbReference type="PROSITE" id="PS00108">
    <property type="entry name" value="PROTEIN_KINASE_ST"/>
    <property type="match status" value="1"/>
</dbReference>
<keyword evidence="3 13" id="KW-0808">Transferase</keyword>
<dbReference type="PROSITE" id="PS50011">
    <property type="entry name" value="PROTEIN_KINASE_DOM"/>
    <property type="match status" value="1"/>
</dbReference>
<proteinExistence type="predicted"/>
<dbReference type="InterPro" id="IPR011009">
    <property type="entry name" value="Kinase-like_dom_sf"/>
</dbReference>
<keyword evidence="10" id="KW-0812">Transmembrane</keyword>
<dbReference type="PANTHER" id="PTHR43289:SF34">
    <property type="entry name" value="SERINE_THREONINE-PROTEIN KINASE YBDM-RELATED"/>
    <property type="match status" value="1"/>
</dbReference>
<dbReference type="Proteomes" id="UP000008394">
    <property type="component" value="Chromosome"/>
</dbReference>
<dbReference type="PANTHER" id="PTHR43289">
    <property type="entry name" value="MITOGEN-ACTIVATED PROTEIN KINASE KINASE KINASE 20-RELATED"/>
    <property type="match status" value="1"/>
</dbReference>
<dbReference type="FunFam" id="3.30.200.20:FF:000035">
    <property type="entry name" value="Serine/threonine protein kinase Stk1"/>
    <property type="match status" value="1"/>
</dbReference>
<gene>
    <name evidence="13" type="ORF">BALAC2494_00139</name>
</gene>
<dbReference type="InterPro" id="IPR008271">
    <property type="entry name" value="Ser/Thr_kinase_AS"/>
</dbReference>
<feature type="transmembrane region" description="Helical" evidence="10">
    <location>
        <begin position="426"/>
        <end position="450"/>
    </location>
</feature>
<dbReference type="EC" id="2.7.11.1" evidence="1"/>
<evidence type="ECO:0000256" key="9">
    <source>
        <dbReference type="SAM" id="MobiDB-lite"/>
    </source>
</evidence>
<accession>A0A806FGY2</accession>
<evidence type="ECO:0000256" key="1">
    <source>
        <dbReference type="ARBA" id="ARBA00012513"/>
    </source>
</evidence>
<dbReference type="CDD" id="cd14014">
    <property type="entry name" value="STKc_PknB_like"/>
    <property type="match status" value="1"/>
</dbReference>
<dbReference type="RefSeq" id="WP_004217604.1">
    <property type="nucleotide sequence ID" value="NC_017215.1"/>
</dbReference>
<dbReference type="PROSITE" id="PS51178">
    <property type="entry name" value="PASTA"/>
    <property type="match status" value="3"/>
</dbReference>
<feature type="domain" description="Protein kinase" evidence="11">
    <location>
        <begin position="19"/>
        <end position="285"/>
    </location>
</feature>
<feature type="domain" description="PASTA" evidence="12">
    <location>
        <begin position="605"/>
        <end position="671"/>
    </location>
</feature>
<evidence type="ECO:0000256" key="10">
    <source>
        <dbReference type="SAM" id="Phobius"/>
    </source>
</evidence>
<feature type="domain" description="PASTA" evidence="12">
    <location>
        <begin position="531"/>
        <end position="604"/>
    </location>
</feature>
<evidence type="ECO:0000313" key="13">
    <source>
        <dbReference type="EMBL" id="AEK30557.1"/>
    </source>
</evidence>
<keyword evidence="2 13" id="KW-0723">Serine/threonine-protein kinase</keyword>
<dbReference type="GO" id="GO:0005524">
    <property type="term" value="F:ATP binding"/>
    <property type="evidence" value="ECO:0007669"/>
    <property type="project" value="UniProtKB-KW"/>
</dbReference>
<dbReference type="CDD" id="cd06577">
    <property type="entry name" value="PASTA_pknB"/>
    <property type="match status" value="3"/>
</dbReference>
<keyword evidence="5 13" id="KW-0418">Kinase</keyword>
<evidence type="ECO:0000256" key="3">
    <source>
        <dbReference type="ARBA" id="ARBA00022679"/>
    </source>
</evidence>
<evidence type="ECO:0000256" key="7">
    <source>
        <dbReference type="ARBA" id="ARBA00047899"/>
    </source>
</evidence>
<dbReference type="GeneID" id="29695507"/>
<name>A0A806FGY2_BIFAN</name>
<keyword evidence="10" id="KW-0472">Membrane</keyword>
<dbReference type="Gene3D" id="1.10.510.10">
    <property type="entry name" value="Transferase(Phosphotransferase) domain 1"/>
    <property type="match status" value="1"/>
</dbReference>
<evidence type="ECO:0000259" key="11">
    <source>
        <dbReference type="PROSITE" id="PS50011"/>
    </source>
</evidence>
<dbReference type="KEGG" id="bnm:BALAC2494_00139"/>
<dbReference type="Gene3D" id="3.30.200.20">
    <property type="entry name" value="Phosphorylase Kinase, domain 1"/>
    <property type="match status" value="1"/>
</dbReference>
<dbReference type="SUPFAM" id="SSF56112">
    <property type="entry name" value="Protein kinase-like (PK-like)"/>
    <property type="match status" value="1"/>
</dbReference>
<keyword evidence="6" id="KW-0067">ATP-binding</keyword>
<organism evidence="13 14">
    <name type="scientific">Bifidobacterium animalis subsp. lactis CNCM I-2494</name>
    <dbReference type="NCBI Taxonomy" id="1042403"/>
    <lineage>
        <taxon>Bacteria</taxon>
        <taxon>Bacillati</taxon>
        <taxon>Actinomycetota</taxon>
        <taxon>Actinomycetes</taxon>
        <taxon>Bifidobacteriales</taxon>
        <taxon>Bifidobacteriaceae</taxon>
        <taxon>Bifidobacterium</taxon>
    </lineage>
</organism>
<dbReference type="Pfam" id="PF00069">
    <property type="entry name" value="Pkinase"/>
    <property type="match status" value="1"/>
</dbReference>
<reference evidence="13 14" key="1">
    <citation type="journal article" date="2011" name="J. Bacteriol.">
        <title>Genome Sequence of the Probiotic Strain Bifidobacterium animalis subsp. lactis CNCM I-2494.</title>
        <authorList>
            <person name="Chervaux C."/>
            <person name="Grimaldi C."/>
            <person name="Bolotin A."/>
            <person name="Quinquis B."/>
            <person name="Legrain-Raspaud S."/>
            <person name="van Hylckama Vlieg J.E."/>
            <person name="Denariaz G."/>
            <person name="Smokvina T."/>
        </authorList>
    </citation>
    <scope>NUCLEOTIDE SEQUENCE [LARGE SCALE GENOMIC DNA]</scope>
    <source>
        <strain evidence="13 14">CNCM I-2494</strain>
    </source>
</reference>
<dbReference type="InterPro" id="IPR005543">
    <property type="entry name" value="PASTA_dom"/>
</dbReference>
<evidence type="ECO:0000259" key="12">
    <source>
        <dbReference type="PROSITE" id="PS51178"/>
    </source>
</evidence>
<evidence type="ECO:0000256" key="8">
    <source>
        <dbReference type="ARBA" id="ARBA00048679"/>
    </source>
</evidence>
<evidence type="ECO:0000313" key="14">
    <source>
        <dbReference type="Proteomes" id="UP000008394"/>
    </source>
</evidence>
<dbReference type="InterPro" id="IPR000719">
    <property type="entry name" value="Prot_kinase_dom"/>
</dbReference>
<dbReference type="GO" id="GO:0004674">
    <property type="term" value="F:protein serine/threonine kinase activity"/>
    <property type="evidence" value="ECO:0007669"/>
    <property type="project" value="UniProtKB-KW"/>
</dbReference>
<feature type="domain" description="PASTA" evidence="12">
    <location>
        <begin position="672"/>
        <end position="741"/>
    </location>
</feature>
<evidence type="ECO:0000256" key="6">
    <source>
        <dbReference type="ARBA" id="ARBA00022840"/>
    </source>
</evidence>
<dbReference type="SMART" id="SM00740">
    <property type="entry name" value="PASTA"/>
    <property type="match status" value="3"/>
</dbReference>
<dbReference type="AlphaFoldDB" id="A0A806FGY2"/>
<evidence type="ECO:0000256" key="2">
    <source>
        <dbReference type="ARBA" id="ARBA00022527"/>
    </source>
</evidence>